<evidence type="ECO:0000256" key="1">
    <source>
        <dbReference type="ARBA" id="ARBA00023268"/>
    </source>
</evidence>
<dbReference type="STRING" id="4829.A0A163LVP8"/>
<evidence type="ECO:0000313" key="3">
    <source>
        <dbReference type="EMBL" id="SAL97128.1"/>
    </source>
</evidence>
<dbReference type="AlphaFoldDB" id="A0A163LVP8"/>
<accession>A0A163LVP8</accession>
<dbReference type="Proteomes" id="UP000078561">
    <property type="component" value="Unassembled WGS sequence"/>
</dbReference>
<evidence type="ECO:0000313" key="4">
    <source>
        <dbReference type="Proteomes" id="UP000078561"/>
    </source>
</evidence>
<proteinExistence type="predicted"/>
<dbReference type="GO" id="GO:0003824">
    <property type="term" value="F:catalytic activity"/>
    <property type="evidence" value="ECO:0007669"/>
    <property type="project" value="UniProtKB-KW"/>
</dbReference>
<protein>
    <recommendedName>
        <fullName evidence="2">Reverse transcriptase/retrotransposon-derived protein RNase H-like domain-containing protein</fullName>
    </recommendedName>
</protein>
<gene>
    <name evidence="3" type="primary">ABSGL_02586.1 scaffold 3475</name>
</gene>
<dbReference type="InterPro" id="IPR043128">
    <property type="entry name" value="Rev_trsase/Diguanyl_cyclase"/>
</dbReference>
<feature type="domain" description="Reverse transcriptase/retrotransposon-derived protein RNase H-like" evidence="2">
    <location>
        <begin position="54"/>
        <end position="145"/>
    </location>
</feature>
<dbReference type="Gene3D" id="3.30.70.270">
    <property type="match status" value="1"/>
</dbReference>
<dbReference type="InterPro" id="IPR041577">
    <property type="entry name" value="RT_RNaseH_2"/>
</dbReference>
<dbReference type="OrthoDB" id="2280012at2759"/>
<keyword evidence="4" id="KW-1185">Reference proteome</keyword>
<feature type="non-terminal residue" evidence="3">
    <location>
        <position position="1"/>
    </location>
</feature>
<sequence>KVTNVQKWPRPQTGNDIEKFLGVINYFRDHIPMISNLTAPLDKLRKKKTLSEDWNDLCEQAFQKLKIILTRTPVLKYPKVNEPYYVATDASNVGIGAVLFQIIDNKVQHIAFFARALSKSERNYNVTKKELLAVVFALQRWFTYTPKSMLIQ</sequence>
<dbReference type="InterPro" id="IPR050951">
    <property type="entry name" value="Retrovirus_Pol_polyprotein"/>
</dbReference>
<dbReference type="PANTHER" id="PTHR37984">
    <property type="entry name" value="PROTEIN CBG26694"/>
    <property type="match status" value="1"/>
</dbReference>
<name>A0A163LVP8_ABSGL</name>
<dbReference type="PANTHER" id="PTHR37984:SF5">
    <property type="entry name" value="PROTEIN NYNRIN-LIKE"/>
    <property type="match status" value="1"/>
</dbReference>
<dbReference type="EMBL" id="LT551512">
    <property type="protein sequence ID" value="SAL97128.1"/>
    <property type="molecule type" value="Genomic_DNA"/>
</dbReference>
<dbReference type="FunFam" id="3.30.70.270:FF:000020">
    <property type="entry name" value="Transposon Tf2-6 polyprotein-like Protein"/>
    <property type="match status" value="1"/>
</dbReference>
<dbReference type="Pfam" id="PF17919">
    <property type="entry name" value="RT_RNaseH_2"/>
    <property type="match status" value="1"/>
</dbReference>
<dbReference type="InterPro" id="IPR043502">
    <property type="entry name" value="DNA/RNA_pol_sf"/>
</dbReference>
<dbReference type="FunFam" id="3.10.20.370:FF:000001">
    <property type="entry name" value="Retrovirus-related Pol polyprotein from transposon 17.6-like protein"/>
    <property type="match status" value="1"/>
</dbReference>
<dbReference type="InParanoid" id="A0A163LVP8"/>
<keyword evidence="1" id="KW-0511">Multifunctional enzyme</keyword>
<dbReference type="OMA" id="TERTWEQ"/>
<reference evidence="3" key="1">
    <citation type="submission" date="2016-04" db="EMBL/GenBank/DDBJ databases">
        <authorList>
            <person name="Evans L.H."/>
            <person name="Alamgir A."/>
            <person name="Owens N."/>
            <person name="Weber N.D."/>
            <person name="Virtaneva K."/>
            <person name="Barbian K."/>
            <person name="Babar A."/>
            <person name="Rosenke K."/>
        </authorList>
    </citation>
    <scope>NUCLEOTIDE SEQUENCE [LARGE SCALE GENOMIC DNA]</scope>
    <source>
        <strain evidence="3">CBS 101.48</strain>
    </source>
</reference>
<organism evidence="3">
    <name type="scientific">Absidia glauca</name>
    <name type="common">Pin mould</name>
    <dbReference type="NCBI Taxonomy" id="4829"/>
    <lineage>
        <taxon>Eukaryota</taxon>
        <taxon>Fungi</taxon>
        <taxon>Fungi incertae sedis</taxon>
        <taxon>Mucoromycota</taxon>
        <taxon>Mucoromycotina</taxon>
        <taxon>Mucoromycetes</taxon>
        <taxon>Mucorales</taxon>
        <taxon>Cunninghamellaceae</taxon>
        <taxon>Absidia</taxon>
    </lineage>
</organism>
<evidence type="ECO:0000259" key="2">
    <source>
        <dbReference type="Pfam" id="PF17919"/>
    </source>
</evidence>
<dbReference type="SUPFAM" id="SSF56672">
    <property type="entry name" value="DNA/RNA polymerases"/>
    <property type="match status" value="1"/>
</dbReference>